<accession>A0AAV5BML0</accession>
<evidence type="ECO:0000313" key="3">
    <source>
        <dbReference type="Proteomes" id="UP001054889"/>
    </source>
</evidence>
<name>A0AAV5BML0_ELECO</name>
<gene>
    <name evidence="2" type="primary">ga03522</name>
    <name evidence="2" type="ORF">PR202_ga03522</name>
</gene>
<dbReference type="AlphaFoldDB" id="A0AAV5BML0"/>
<feature type="chain" id="PRO_5043383131" evidence="1">
    <location>
        <begin position="21"/>
        <end position="119"/>
    </location>
</feature>
<dbReference type="EMBL" id="BQKI01000002">
    <property type="protein sequence ID" value="GJM87555.1"/>
    <property type="molecule type" value="Genomic_DNA"/>
</dbReference>
<proteinExistence type="predicted"/>
<organism evidence="2 3">
    <name type="scientific">Eleusine coracana subsp. coracana</name>
    <dbReference type="NCBI Taxonomy" id="191504"/>
    <lineage>
        <taxon>Eukaryota</taxon>
        <taxon>Viridiplantae</taxon>
        <taxon>Streptophyta</taxon>
        <taxon>Embryophyta</taxon>
        <taxon>Tracheophyta</taxon>
        <taxon>Spermatophyta</taxon>
        <taxon>Magnoliopsida</taxon>
        <taxon>Liliopsida</taxon>
        <taxon>Poales</taxon>
        <taxon>Poaceae</taxon>
        <taxon>PACMAD clade</taxon>
        <taxon>Chloridoideae</taxon>
        <taxon>Cynodonteae</taxon>
        <taxon>Eleusininae</taxon>
        <taxon>Eleusine</taxon>
    </lineage>
</organism>
<reference evidence="2" key="1">
    <citation type="journal article" date="2018" name="DNA Res.">
        <title>Multiple hybrid de novo genome assembly of finger millet, an orphan allotetraploid crop.</title>
        <authorList>
            <person name="Hatakeyama M."/>
            <person name="Aluri S."/>
            <person name="Balachadran M.T."/>
            <person name="Sivarajan S.R."/>
            <person name="Patrignani A."/>
            <person name="Gruter S."/>
            <person name="Poveda L."/>
            <person name="Shimizu-Inatsugi R."/>
            <person name="Baeten J."/>
            <person name="Francoijs K.J."/>
            <person name="Nataraja K.N."/>
            <person name="Reddy Y.A.N."/>
            <person name="Phadnis S."/>
            <person name="Ravikumar R.L."/>
            <person name="Schlapbach R."/>
            <person name="Sreeman S.M."/>
            <person name="Shimizu K.K."/>
        </authorList>
    </citation>
    <scope>NUCLEOTIDE SEQUENCE</scope>
</reference>
<keyword evidence="3" id="KW-1185">Reference proteome</keyword>
<feature type="signal peptide" evidence="1">
    <location>
        <begin position="1"/>
        <end position="20"/>
    </location>
</feature>
<reference evidence="2" key="2">
    <citation type="submission" date="2021-12" db="EMBL/GenBank/DDBJ databases">
        <title>Resequencing data analysis of finger millet.</title>
        <authorList>
            <person name="Hatakeyama M."/>
            <person name="Aluri S."/>
            <person name="Balachadran M.T."/>
            <person name="Sivarajan S.R."/>
            <person name="Poveda L."/>
            <person name="Shimizu-Inatsugi R."/>
            <person name="Schlapbach R."/>
            <person name="Sreeman S.M."/>
            <person name="Shimizu K.K."/>
        </authorList>
    </citation>
    <scope>NUCLEOTIDE SEQUENCE</scope>
</reference>
<keyword evidence="1" id="KW-0732">Signal</keyword>
<dbReference type="Proteomes" id="UP001054889">
    <property type="component" value="Unassembled WGS sequence"/>
</dbReference>
<evidence type="ECO:0000313" key="2">
    <source>
        <dbReference type="EMBL" id="GJM87555.1"/>
    </source>
</evidence>
<comment type="caution">
    <text evidence="2">The sequence shown here is derived from an EMBL/GenBank/DDBJ whole genome shotgun (WGS) entry which is preliminary data.</text>
</comment>
<evidence type="ECO:0000256" key="1">
    <source>
        <dbReference type="SAM" id="SignalP"/>
    </source>
</evidence>
<protein>
    <submittedName>
        <fullName evidence="2">Uncharacterized protein</fullName>
    </submittedName>
</protein>
<sequence>MNRSGVLAALLLSLLAGTRGAVATRLISTAGTRDPVAVARAEVAAMAESSTLEAARGQCALSRWMVGRKIVETPAAEVRRNQPAVPSRIGALLPIGGARFNSYPPLRVQASLERRDLHY</sequence>